<dbReference type="Pfam" id="PF00486">
    <property type="entry name" value="Trans_reg_C"/>
    <property type="match status" value="1"/>
</dbReference>
<dbReference type="GO" id="GO:0032993">
    <property type="term" value="C:protein-DNA complex"/>
    <property type="evidence" value="ECO:0007669"/>
    <property type="project" value="TreeGrafter"/>
</dbReference>
<organism evidence="10 11">
    <name type="scientific">Rugosimonospora africana</name>
    <dbReference type="NCBI Taxonomy" id="556532"/>
    <lineage>
        <taxon>Bacteria</taxon>
        <taxon>Bacillati</taxon>
        <taxon>Actinomycetota</taxon>
        <taxon>Actinomycetes</taxon>
        <taxon>Micromonosporales</taxon>
        <taxon>Micromonosporaceae</taxon>
        <taxon>Rugosimonospora</taxon>
    </lineage>
</organism>
<feature type="domain" description="Response regulatory" evidence="8">
    <location>
        <begin position="11"/>
        <end position="125"/>
    </location>
</feature>
<reference evidence="10" key="1">
    <citation type="submission" date="2021-01" db="EMBL/GenBank/DDBJ databases">
        <title>Whole genome shotgun sequence of Rugosimonospora africana NBRC 104875.</title>
        <authorList>
            <person name="Komaki H."/>
            <person name="Tamura T."/>
        </authorList>
    </citation>
    <scope>NUCLEOTIDE SEQUENCE</scope>
    <source>
        <strain evidence="10">NBRC 104875</strain>
    </source>
</reference>
<dbReference type="Gene3D" id="1.10.10.10">
    <property type="entry name" value="Winged helix-like DNA-binding domain superfamily/Winged helix DNA-binding domain"/>
    <property type="match status" value="1"/>
</dbReference>
<dbReference type="GO" id="GO:0000976">
    <property type="term" value="F:transcription cis-regulatory region binding"/>
    <property type="evidence" value="ECO:0007669"/>
    <property type="project" value="TreeGrafter"/>
</dbReference>
<dbReference type="Pfam" id="PF00072">
    <property type="entry name" value="Response_reg"/>
    <property type="match status" value="1"/>
</dbReference>
<name>A0A8J3VQD6_9ACTN</name>
<dbReference type="InterPro" id="IPR001789">
    <property type="entry name" value="Sig_transdc_resp-reg_receiver"/>
</dbReference>
<keyword evidence="3" id="KW-0805">Transcription regulation</keyword>
<evidence type="ECO:0000256" key="1">
    <source>
        <dbReference type="ARBA" id="ARBA00022553"/>
    </source>
</evidence>
<feature type="domain" description="OmpR/PhoB-type" evidence="9">
    <location>
        <begin position="132"/>
        <end position="225"/>
    </location>
</feature>
<feature type="DNA-binding region" description="OmpR/PhoB-type" evidence="7">
    <location>
        <begin position="132"/>
        <end position="225"/>
    </location>
</feature>
<evidence type="ECO:0000256" key="3">
    <source>
        <dbReference type="ARBA" id="ARBA00023015"/>
    </source>
</evidence>
<evidence type="ECO:0000259" key="8">
    <source>
        <dbReference type="PROSITE" id="PS50110"/>
    </source>
</evidence>
<dbReference type="Gene3D" id="3.40.50.2300">
    <property type="match status" value="1"/>
</dbReference>
<dbReference type="Proteomes" id="UP000642748">
    <property type="component" value="Unassembled WGS sequence"/>
</dbReference>
<dbReference type="EMBL" id="BONZ01000030">
    <property type="protein sequence ID" value="GIH15025.1"/>
    <property type="molecule type" value="Genomic_DNA"/>
</dbReference>
<dbReference type="SMART" id="SM00448">
    <property type="entry name" value="REC"/>
    <property type="match status" value="1"/>
</dbReference>
<dbReference type="CDD" id="cd00383">
    <property type="entry name" value="trans_reg_C"/>
    <property type="match status" value="1"/>
</dbReference>
<keyword evidence="1 6" id="KW-0597">Phosphoprotein</keyword>
<keyword evidence="4 7" id="KW-0238">DNA-binding</keyword>
<dbReference type="GO" id="GO:0005829">
    <property type="term" value="C:cytosol"/>
    <property type="evidence" value="ECO:0007669"/>
    <property type="project" value="TreeGrafter"/>
</dbReference>
<keyword evidence="5" id="KW-0804">Transcription</keyword>
<dbReference type="InterPro" id="IPR039420">
    <property type="entry name" value="WalR-like"/>
</dbReference>
<evidence type="ECO:0000256" key="4">
    <source>
        <dbReference type="ARBA" id="ARBA00023125"/>
    </source>
</evidence>
<gene>
    <name evidence="10" type="ORF">Raf01_31970</name>
</gene>
<dbReference type="RefSeq" id="WP_239133645.1">
    <property type="nucleotide sequence ID" value="NZ_BONZ01000030.1"/>
</dbReference>
<keyword evidence="2" id="KW-0902">Two-component regulatory system</keyword>
<evidence type="ECO:0000259" key="9">
    <source>
        <dbReference type="PROSITE" id="PS51755"/>
    </source>
</evidence>
<dbReference type="InterPro" id="IPR001867">
    <property type="entry name" value="OmpR/PhoB-type_DNA-bd"/>
</dbReference>
<accession>A0A8J3VQD6</accession>
<feature type="modified residue" description="4-aspartylphosphate" evidence="6">
    <location>
        <position position="60"/>
    </location>
</feature>
<protein>
    <submittedName>
        <fullName evidence="10">Transcriptional regulator</fullName>
    </submittedName>
</protein>
<dbReference type="PANTHER" id="PTHR48111">
    <property type="entry name" value="REGULATOR OF RPOS"/>
    <property type="match status" value="1"/>
</dbReference>
<evidence type="ECO:0000256" key="6">
    <source>
        <dbReference type="PROSITE-ProRule" id="PRU00169"/>
    </source>
</evidence>
<evidence type="ECO:0000256" key="2">
    <source>
        <dbReference type="ARBA" id="ARBA00023012"/>
    </source>
</evidence>
<evidence type="ECO:0000256" key="7">
    <source>
        <dbReference type="PROSITE-ProRule" id="PRU01091"/>
    </source>
</evidence>
<dbReference type="SMART" id="SM00862">
    <property type="entry name" value="Trans_reg_C"/>
    <property type="match status" value="1"/>
</dbReference>
<sequence length="226" mass="24734">MSDLVVSESPRILVVEDNAELCGMLDRLLGDSGYRVDLARDGQAGLHKALTREHDVLLIDRGLPGIDGFDLILRLRRRGLTTPVLILTAYSAVADRVAGLDAGAEDYLVKPFEVDELLARLRALRRRHLAVAEVLRLGAGEVDIAGRVARLADGTEVELSGRETALLRVLAGRPSRVYSRDELRAQVFEAAESPSIVDTYVHYLRRKLGTGSVRTVRGLGYRAGVL</sequence>
<keyword evidence="11" id="KW-1185">Reference proteome</keyword>
<dbReference type="Gene3D" id="6.10.250.690">
    <property type="match status" value="1"/>
</dbReference>
<evidence type="ECO:0000256" key="5">
    <source>
        <dbReference type="ARBA" id="ARBA00023163"/>
    </source>
</evidence>
<dbReference type="GO" id="GO:0006355">
    <property type="term" value="P:regulation of DNA-templated transcription"/>
    <property type="evidence" value="ECO:0007669"/>
    <property type="project" value="InterPro"/>
</dbReference>
<evidence type="ECO:0000313" key="11">
    <source>
        <dbReference type="Proteomes" id="UP000642748"/>
    </source>
</evidence>
<evidence type="ECO:0000313" key="10">
    <source>
        <dbReference type="EMBL" id="GIH15025.1"/>
    </source>
</evidence>
<dbReference type="PROSITE" id="PS51755">
    <property type="entry name" value="OMPR_PHOB"/>
    <property type="match status" value="1"/>
</dbReference>
<dbReference type="GO" id="GO:0000156">
    <property type="term" value="F:phosphorelay response regulator activity"/>
    <property type="evidence" value="ECO:0007669"/>
    <property type="project" value="TreeGrafter"/>
</dbReference>
<dbReference type="PROSITE" id="PS50110">
    <property type="entry name" value="RESPONSE_REGULATORY"/>
    <property type="match status" value="1"/>
</dbReference>
<dbReference type="AlphaFoldDB" id="A0A8J3VQD6"/>
<dbReference type="PANTHER" id="PTHR48111:SF1">
    <property type="entry name" value="TWO-COMPONENT RESPONSE REGULATOR ORR33"/>
    <property type="match status" value="1"/>
</dbReference>
<proteinExistence type="predicted"/>
<comment type="caution">
    <text evidence="10">The sequence shown here is derived from an EMBL/GenBank/DDBJ whole genome shotgun (WGS) entry which is preliminary data.</text>
</comment>
<dbReference type="InterPro" id="IPR036388">
    <property type="entry name" value="WH-like_DNA-bd_sf"/>
</dbReference>
<dbReference type="InterPro" id="IPR011006">
    <property type="entry name" value="CheY-like_superfamily"/>
</dbReference>
<dbReference type="SUPFAM" id="SSF52172">
    <property type="entry name" value="CheY-like"/>
    <property type="match status" value="1"/>
</dbReference>